<dbReference type="KEGG" id="csg:Cylst_5610"/>
<dbReference type="eggNOG" id="ENOG5031UQU">
    <property type="taxonomic scope" value="Bacteria"/>
</dbReference>
<accession>K9X6C3</accession>
<evidence type="ECO:0000313" key="1">
    <source>
        <dbReference type="EMBL" id="AFZ27611.1"/>
    </source>
</evidence>
<dbReference type="RefSeq" id="WP_015210845.1">
    <property type="nucleotide sequence ID" value="NC_019757.1"/>
</dbReference>
<dbReference type="HOGENOM" id="CLU_176980_0_0_3"/>
<sequence>MAKNSIFANFEFFRNLSEEEQEGLVAGQDSNILGNSNFFFQNTNIETGADSNLNLGGGETGSQSSNYKFSQVTIGSSITLVSPNISSNGNNLSNLISNLVSRLFSSSPK</sequence>
<dbReference type="OrthoDB" id="495593at2"/>
<organism evidence="1 2">
    <name type="scientific">Cylindrospermum stagnale PCC 7417</name>
    <dbReference type="NCBI Taxonomy" id="56107"/>
    <lineage>
        <taxon>Bacteria</taxon>
        <taxon>Bacillati</taxon>
        <taxon>Cyanobacteriota</taxon>
        <taxon>Cyanophyceae</taxon>
        <taxon>Nostocales</taxon>
        <taxon>Nostocaceae</taxon>
        <taxon>Cylindrospermum</taxon>
    </lineage>
</organism>
<reference evidence="1 2" key="1">
    <citation type="submission" date="2012-06" db="EMBL/GenBank/DDBJ databases">
        <title>Finished chromosome of genome of Cylindrospermum stagnale PCC 7417.</title>
        <authorList>
            <consortium name="US DOE Joint Genome Institute"/>
            <person name="Gugger M."/>
            <person name="Coursin T."/>
            <person name="Rippka R."/>
            <person name="Tandeau De Marsac N."/>
            <person name="Huntemann M."/>
            <person name="Wei C.-L."/>
            <person name="Han J."/>
            <person name="Detter J.C."/>
            <person name="Han C."/>
            <person name="Tapia R."/>
            <person name="Chen A."/>
            <person name="Kyrpides N."/>
            <person name="Mavromatis K."/>
            <person name="Markowitz V."/>
            <person name="Szeto E."/>
            <person name="Ivanova N."/>
            <person name="Pagani I."/>
            <person name="Pati A."/>
            <person name="Goodwin L."/>
            <person name="Nordberg H.P."/>
            <person name="Cantor M.N."/>
            <person name="Hua S.X."/>
            <person name="Woyke T."/>
            <person name="Kerfeld C.A."/>
        </authorList>
    </citation>
    <scope>NUCLEOTIDE SEQUENCE [LARGE SCALE GENOMIC DNA]</scope>
    <source>
        <strain evidence="1 2">PCC 7417</strain>
    </source>
</reference>
<name>K9X6C3_9NOST</name>
<dbReference type="Proteomes" id="UP000010475">
    <property type="component" value="Chromosome"/>
</dbReference>
<gene>
    <name evidence="1" type="ORF">Cylst_5610</name>
</gene>
<dbReference type="PATRIC" id="fig|56107.3.peg.6173"/>
<evidence type="ECO:0000313" key="2">
    <source>
        <dbReference type="Proteomes" id="UP000010475"/>
    </source>
</evidence>
<dbReference type="EMBL" id="CP003642">
    <property type="protein sequence ID" value="AFZ27611.1"/>
    <property type="molecule type" value="Genomic_DNA"/>
</dbReference>
<proteinExistence type="predicted"/>
<keyword evidence="2" id="KW-1185">Reference proteome</keyword>
<dbReference type="STRING" id="56107.Cylst_5610"/>
<dbReference type="AlphaFoldDB" id="K9X6C3"/>
<protein>
    <submittedName>
        <fullName evidence="1">Uncharacterized protein</fullName>
    </submittedName>
</protein>